<accession>A0A0R2H072</accession>
<keyword evidence="11" id="KW-0812">Transmembrane</keyword>
<evidence type="ECO:0000256" key="8">
    <source>
        <dbReference type="ARBA" id="ARBA00048679"/>
    </source>
</evidence>
<sequence>MQPDQVIGGRYKIIGPLGEGGMANVYRAYDMILDREVALKIMRLDMRDDPIAKKRFENEIRASTELVHPNITQVYDYGDDDGNQYLVTEYISGPDLKRYETDNFPLPLTKVVDIMGQVLSGVQEAHNHGIIHRDLKPQNVLMTVDGTAKITDFGIARAQSSFGMTQTNMAIGSVHYMAPEQVRGEPATPQSDIYSLGIMLYELLAGKVPFDGETSVAVAIKHTTDPMPLVRESDPRIPQAVENVILKATAKNPLERYDSANAMRMDLATALSPDRVNDARWISPSANDETEPTKVMTTIKGQTTANEAKLSEKTATVMAVNRDNDEATATTAGQADQQPKPFYKKKRVWLVGILAVLAAFIIGLTIYGMQTPKQATVPEVQDMSLQSAKDELAAANLKPGTITYKYSETTKSGDVLASQPKAGAHVARDAKIKLTVSKGPHKIRFGDYRNEAYETVADRLKAKGYTVTNSHEHSDSVPVGYIIKQSIKPDKKVIPNKTTVNFVVSMGPEKIDLPQASQKSVEDSEAVSRATNPSVASSKSERREESSTSETSQSTSSTDSEKPDTYSNSEVSPSTPQVSSSSSTTVSGQMIKERKR</sequence>
<dbReference type="InterPro" id="IPR000719">
    <property type="entry name" value="Prot_kinase_dom"/>
</dbReference>
<dbReference type="GO" id="GO:0004674">
    <property type="term" value="F:protein serine/threonine kinase activity"/>
    <property type="evidence" value="ECO:0007669"/>
    <property type="project" value="UniProtKB-KW"/>
</dbReference>
<dbReference type="PANTHER" id="PTHR43289:SF34">
    <property type="entry name" value="SERINE_THREONINE-PROTEIN KINASE YBDM-RELATED"/>
    <property type="match status" value="1"/>
</dbReference>
<dbReference type="EMBL" id="JQBM01000003">
    <property type="protein sequence ID" value="KRN46104.1"/>
    <property type="molecule type" value="Genomic_DNA"/>
</dbReference>
<dbReference type="InterPro" id="IPR011009">
    <property type="entry name" value="Kinase-like_dom_sf"/>
</dbReference>
<comment type="catalytic activity">
    <reaction evidence="7">
        <text>L-threonyl-[protein] + ATP = O-phospho-L-threonyl-[protein] + ADP + H(+)</text>
        <dbReference type="Rhea" id="RHEA:46608"/>
        <dbReference type="Rhea" id="RHEA-COMP:11060"/>
        <dbReference type="Rhea" id="RHEA-COMP:11605"/>
        <dbReference type="ChEBI" id="CHEBI:15378"/>
        <dbReference type="ChEBI" id="CHEBI:30013"/>
        <dbReference type="ChEBI" id="CHEBI:30616"/>
        <dbReference type="ChEBI" id="CHEBI:61977"/>
        <dbReference type="ChEBI" id="CHEBI:456216"/>
        <dbReference type="EC" id="2.7.11.1"/>
    </reaction>
</comment>
<dbReference type="PATRIC" id="fig|1629.5.peg.1084"/>
<keyword evidence="6 9" id="KW-0067">ATP-binding</keyword>
<dbReference type="CDD" id="cd06577">
    <property type="entry name" value="PASTA_pknB"/>
    <property type="match status" value="2"/>
</dbReference>
<feature type="compositionally biased region" description="Low complexity" evidence="10">
    <location>
        <begin position="548"/>
        <end position="558"/>
    </location>
</feature>
<dbReference type="SMART" id="SM00740">
    <property type="entry name" value="PASTA"/>
    <property type="match status" value="2"/>
</dbReference>
<dbReference type="AlphaFoldDB" id="A0A0R2H072"/>
<evidence type="ECO:0000313" key="13">
    <source>
        <dbReference type="Proteomes" id="UP000051992"/>
    </source>
</evidence>
<dbReference type="InterPro" id="IPR005543">
    <property type="entry name" value="PASTA_dom"/>
</dbReference>
<comment type="caution">
    <text evidence="12">The sequence shown here is derived from an EMBL/GenBank/DDBJ whole genome shotgun (WGS) entry which is preliminary data.</text>
</comment>
<evidence type="ECO:0000313" key="12">
    <source>
        <dbReference type="EMBL" id="KRN46104.1"/>
    </source>
</evidence>
<evidence type="ECO:0000256" key="11">
    <source>
        <dbReference type="SAM" id="Phobius"/>
    </source>
</evidence>
<evidence type="ECO:0000256" key="6">
    <source>
        <dbReference type="ARBA" id="ARBA00022840"/>
    </source>
</evidence>
<keyword evidence="11" id="KW-0472">Membrane</keyword>
<dbReference type="PANTHER" id="PTHR43289">
    <property type="entry name" value="MITOGEN-ACTIVATED PROTEIN KINASE KINASE KINASE 20-RELATED"/>
    <property type="match status" value="1"/>
</dbReference>
<keyword evidence="5 12" id="KW-0418">Kinase</keyword>
<name>A0A0R2H072_WEIVI</name>
<dbReference type="PROSITE" id="PS50011">
    <property type="entry name" value="PROTEIN_KINASE_DOM"/>
    <property type="match status" value="1"/>
</dbReference>
<dbReference type="Gene3D" id="3.30.10.20">
    <property type="match status" value="2"/>
</dbReference>
<feature type="compositionally biased region" description="Low complexity" evidence="10">
    <location>
        <begin position="569"/>
        <end position="587"/>
    </location>
</feature>
<keyword evidence="4 9" id="KW-0547">Nucleotide-binding</keyword>
<dbReference type="Pfam" id="PF03793">
    <property type="entry name" value="PASTA"/>
    <property type="match status" value="2"/>
</dbReference>
<evidence type="ECO:0000256" key="3">
    <source>
        <dbReference type="ARBA" id="ARBA00022679"/>
    </source>
</evidence>
<reference evidence="12 13" key="1">
    <citation type="journal article" date="2015" name="Genome Announc.">
        <title>Expanding the biotechnology potential of lactobacilli through comparative genomics of 213 strains and associated genera.</title>
        <authorList>
            <person name="Sun Z."/>
            <person name="Harris H.M."/>
            <person name="McCann A."/>
            <person name="Guo C."/>
            <person name="Argimon S."/>
            <person name="Zhang W."/>
            <person name="Yang X."/>
            <person name="Jeffery I.B."/>
            <person name="Cooney J.C."/>
            <person name="Kagawa T.F."/>
            <person name="Liu W."/>
            <person name="Song Y."/>
            <person name="Salvetti E."/>
            <person name="Wrobel A."/>
            <person name="Rasinkangas P."/>
            <person name="Parkhill J."/>
            <person name="Rea M.C."/>
            <person name="O'Sullivan O."/>
            <person name="Ritari J."/>
            <person name="Douillard F.P."/>
            <person name="Paul Ross R."/>
            <person name="Yang R."/>
            <person name="Briner A.E."/>
            <person name="Felis G.E."/>
            <person name="de Vos W.M."/>
            <person name="Barrangou R."/>
            <person name="Klaenhammer T.R."/>
            <person name="Caufield P.W."/>
            <person name="Cui Y."/>
            <person name="Zhang H."/>
            <person name="O'Toole P.W."/>
        </authorList>
    </citation>
    <scope>NUCLEOTIDE SEQUENCE [LARGE SCALE GENOMIC DNA]</scope>
    <source>
        <strain evidence="12 13">DSM 20410</strain>
    </source>
</reference>
<dbReference type="InterPro" id="IPR017441">
    <property type="entry name" value="Protein_kinase_ATP_BS"/>
</dbReference>
<keyword evidence="3" id="KW-0808">Transferase</keyword>
<evidence type="ECO:0000256" key="4">
    <source>
        <dbReference type="ARBA" id="ARBA00022741"/>
    </source>
</evidence>
<dbReference type="PROSITE" id="PS00108">
    <property type="entry name" value="PROTEIN_KINASE_ST"/>
    <property type="match status" value="1"/>
</dbReference>
<feature type="binding site" evidence="9">
    <location>
        <position position="40"/>
    </location>
    <ligand>
        <name>ATP</name>
        <dbReference type="ChEBI" id="CHEBI:30616"/>
    </ligand>
</feature>
<proteinExistence type="predicted"/>
<feature type="region of interest" description="Disordered" evidence="10">
    <location>
        <begin position="514"/>
        <end position="596"/>
    </location>
</feature>
<dbReference type="InterPro" id="IPR008271">
    <property type="entry name" value="Ser/Thr_kinase_AS"/>
</dbReference>
<dbReference type="Pfam" id="PF00069">
    <property type="entry name" value="Pkinase"/>
    <property type="match status" value="1"/>
</dbReference>
<dbReference type="Gene3D" id="1.10.510.10">
    <property type="entry name" value="Transferase(Phosphotransferase) domain 1"/>
    <property type="match status" value="1"/>
</dbReference>
<dbReference type="FunFam" id="1.10.510.10:FF:000021">
    <property type="entry name" value="Serine/threonine protein kinase"/>
    <property type="match status" value="1"/>
</dbReference>
<dbReference type="PROSITE" id="PS00107">
    <property type="entry name" value="PROTEIN_KINASE_ATP"/>
    <property type="match status" value="1"/>
</dbReference>
<dbReference type="FunFam" id="3.30.200.20:FF:000035">
    <property type="entry name" value="Serine/threonine protein kinase Stk1"/>
    <property type="match status" value="1"/>
</dbReference>
<evidence type="ECO:0000256" key="10">
    <source>
        <dbReference type="SAM" id="MobiDB-lite"/>
    </source>
</evidence>
<dbReference type="Proteomes" id="UP000051992">
    <property type="component" value="Unassembled WGS sequence"/>
</dbReference>
<feature type="transmembrane region" description="Helical" evidence="11">
    <location>
        <begin position="348"/>
        <end position="369"/>
    </location>
</feature>
<dbReference type="CDD" id="cd14014">
    <property type="entry name" value="STKc_PknB_like"/>
    <property type="match status" value="1"/>
</dbReference>
<evidence type="ECO:0000256" key="9">
    <source>
        <dbReference type="PROSITE-ProRule" id="PRU10141"/>
    </source>
</evidence>
<dbReference type="GO" id="GO:0005524">
    <property type="term" value="F:ATP binding"/>
    <property type="evidence" value="ECO:0007669"/>
    <property type="project" value="UniProtKB-UniRule"/>
</dbReference>
<evidence type="ECO:0000256" key="1">
    <source>
        <dbReference type="ARBA" id="ARBA00012513"/>
    </source>
</evidence>
<gene>
    <name evidence="12" type="ORF">IV50_GL001077</name>
</gene>
<protein>
    <recommendedName>
        <fullName evidence="1">non-specific serine/threonine protein kinase</fullName>
        <ecNumber evidence="1">2.7.11.1</ecNumber>
    </recommendedName>
</protein>
<keyword evidence="13" id="KW-1185">Reference proteome</keyword>
<dbReference type="SUPFAM" id="SSF56112">
    <property type="entry name" value="Protein kinase-like (PK-like)"/>
    <property type="match status" value="1"/>
</dbReference>
<organism evidence="12 13">
    <name type="scientific">Weissella viridescens</name>
    <name type="common">Lactobacillus viridescens</name>
    <dbReference type="NCBI Taxonomy" id="1629"/>
    <lineage>
        <taxon>Bacteria</taxon>
        <taxon>Bacillati</taxon>
        <taxon>Bacillota</taxon>
        <taxon>Bacilli</taxon>
        <taxon>Lactobacillales</taxon>
        <taxon>Lactobacillaceae</taxon>
        <taxon>Weissella</taxon>
    </lineage>
</organism>
<dbReference type="EC" id="2.7.11.1" evidence="1"/>
<dbReference type="Gene3D" id="3.30.200.20">
    <property type="entry name" value="Phosphorylase Kinase, domain 1"/>
    <property type="match status" value="1"/>
</dbReference>
<evidence type="ECO:0000256" key="7">
    <source>
        <dbReference type="ARBA" id="ARBA00047899"/>
    </source>
</evidence>
<keyword evidence="11" id="KW-1133">Transmembrane helix</keyword>
<dbReference type="NCBIfam" id="NF033483">
    <property type="entry name" value="PknB_PASTA_kin"/>
    <property type="match status" value="1"/>
</dbReference>
<dbReference type="SMART" id="SM00220">
    <property type="entry name" value="S_TKc"/>
    <property type="match status" value="1"/>
</dbReference>
<evidence type="ECO:0000256" key="5">
    <source>
        <dbReference type="ARBA" id="ARBA00022777"/>
    </source>
</evidence>
<dbReference type="RefSeq" id="WP_057746168.1">
    <property type="nucleotide sequence ID" value="NZ_BJLU01000005.1"/>
</dbReference>
<dbReference type="PROSITE" id="PS51178">
    <property type="entry name" value="PASTA"/>
    <property type="match status" value="2"/>
</dbReference>
<dbReference type="OrthoDB" id="9788659at2"/>
<comment type="catalytic activity">
    <reaction evidence="8">
        <text>L-seryl-[protein] + ATP = O-phospho-L-seryl-[protein] + ADP + H(+)</text>
        <dbReference type="Rhea" id="RHEA:17989"/>
        <dbReference type="Rhea" id="RHEA-COMP:9863"/>
        <dbReference type="Rhea" id="RHEA-COMP:11604"/>
        <dbReference type="ChEBI" id="CHEBI:15378"/>
        <dbReference type="ChEBI" id="CHEBI:29999"/>
        <dbReference type="ChEBI" id="CHEBI:30616"/>
        <dbReference type="ChEBI" id="CHEBI:83421"/>
        <dbReference type="ChEBI" id="CHEBI:456216"/>
        <dbReference type="EC" id="2.7.11.1"/>
    </reaction>
</comment>
<evidence type="ECO:0000256" key="2">
    <source>
        <dbReference type="ARBA" id="ARBA00022527"/>
    </source>
</evidence>
<keyword evidence="2" id="KW-0723">Serine/threonine-protein kinase</keyword>